<comment type="caution">
    <text evidence="9">The sequence shown here is derived from an EMBL/GenBank/DDBJ whole genome shotgun (WGS) entry which is preliminary data.</text>
</comment>
<accession>A0A5A7NPV7</accession>
<dbReference type="InterPro" id="IPR003770">
    <property type="entry name" value="MLTG-like"/>
</dbReference>
<keyword evidence="1 7" id="KW-1003">Cell membrane</keyword>
<dbReference type="EC" id="4.2.2.29" evidence="7"/>
<evidence type="ECO:0000256" key="7">
    <source>
        <dbReference type="HAMAP-Rule" id="MF_02065"/>
    </source>
</evidence>
<sequence>MTERYPLSSAGAASEQSGPPFRRLSTGRRRLEPTAPYDAAPDEAAPYGAAPDGAAGRDLDVSGQGLTPAPPSAGVSLAPVPAAPTAAMPAAAASPRRRARQAREQETATGPLQTLERHPGPVAVSSEPEGPPDPAAGPSFDGPHDAGHHEHRNHEHRNHAVRLGHAGRSQPAGDGPAPGHVLDEGYDDGHGREHVFLPGHRSAPSVRRQRRRRRNIVMLVVLGIFVLGVVGMATFIKQIIPAPAVDYPGPGTGEVTFTVEGGWGPIQIGRRLAEQDIVASEDLFLEALGQVEAESREIHPGEYQLKHQMRAIDAATVLVGGDNAKVHYVAIKQNVRTGAVFTEISAATGIPAAELEKLNTQPELFGLDDSIPTLEGYLHPGEYRFPLETDAQGILQLMVDATLKELTGQGVTDPQEQYRILKIASILQAEALPADYATVAGALENRLSPDNTETNGLLQVDSTVIYGLDRYSLQMTAEEKADAGNPYNTYVHKGLPPTPIGSPANTAIEAAISPQENDYYYWVTVDSTTGETKFARTYAEHLVNQEQFRRWCAANTDVCK</sequence>
<protein>
    <recommendedName>
        <fullName evidence="7">Endolytic murein transglycosylase</fullName>
        <ecNumber evidence="7">4.2.2.29</ecNumber>
    </recommendedName>
    <alternativeName>
        <fullName evidence="7">Peptidoglycan lytic transglycosylase</fullName>
    </alternativeName>
    <alternativeName>
        <fullName evidence="7">Peptidoglycan polymerization terminase</fullName>
    </alternativeName>
</protein>
<evidence type="ECO:0000256" key="2">
    <source>
        <dbReference type="ARBA" id="ARBA00022692"/>
    </source>
</evidence>
<keyword evidence="5 7" id="KW-0456">Lyase</keyword>
<feature type="compositionally biased region" description="Low complexity" evidence="8">
    <location>
        <begin position="78"/>
        <end position="94"/>
    </location>
</feature>
<dbReference type="GO" id="GO:0009252">
    <property type="term" value="P:peptidoglycan biosynthetic process"/>
    <property type="evidence" value="ECO:0007669"/>
    <property type="project" value="UniProtKB-UniRule"/>
</dbReference>
<dbReference type="GO" id="GO:0005886">
    <property type="term" value="C:plasma membrane"/>
    <property type="evidence" value="ECO:0007669"/>
    <property type="project" value="UniProtKB-SubCell"/>
</dbReference>
<dbReference type="Gene3D" id="3.30.1490.480">
    <property type="entry name" value="Endolytic murein transglycosylase"/>
    <property type="match status" value="1"/>
</dbReference>
<dbReference type="HAMAP" id="MF_02065">
    <property type="entry name" value="MltG"/>
    <property type="match status" value="1"/>
</dbReference>
<keyword evidence="2 7" id="KW-0812">Transmembrane</keyword>
<reference evidence="9 10" key="1">
    <citation type="submission" date="2019-09" db="EMBL/GenBank/DDBJ databases">
        <title>Arthrobacter zafarii sp. nov., a moderately thermotolerant and halotolerant actinobacterium isolated from Cholistan desert soil of Pakistan.</title>
        <authorList>
            <person name="Amin A."/>
            <person name="Ahmed I."/>
            <person name="Khalid N."/>
            <person name="Schumann P."/>
            <person name="Busse H.J."/>
            <person name="Khan I.U."/>
            <person name="Li S."/>
            <person name="Li W.J."/>
        </authorList>
    </citation>
    <scope>NUCLEOTIDE SEQUENCE [LARGE SCALE GENOMIC DNA]</scope>
    <source>
        <strain evidence="9 10">NCCP-1664</strain>
    </source>
</reference>
<name>A0A5A7NPV7_9MICC</name>
<dbReference type="OrthoDB" id="9814591at2"/>
<comment type="catalytic activity">
    <reaction evidence="7">
        <text>a peptidoglycan chain = a peptidoglycan chain with N-acetyl-1,6-anhydromuramyl-[peptide] at the reducing end + a peptidoglycan chain with N-acetylglucosamine at the non-reducing end.</text>
        <dbReference type="EC" id="4.2.2.29"/>
    </reaction>
</comment>
<evidence type="ECO:0000256" key="3">
    <source>
        <dbReference type="ARBA" id="ARBA00022989"/>
    </source>
</evidence>
<dbReference type="PANTHER" id="PTHR30518">
    <property type="entry name" value="ENDOLYTIC MUREIN TRANSGLYCOSYLASE"/>
    <property type="match status" value="1"/>
</dbReference>
<feature type="region of interest" description="Disordered" evidence="8">
    <location>
        <begin position="1"/>
        <end position="209"/>
    </location>
</feature>
<comment type="similarity">
    <text evidence="7">Belongs to the transglycosylase MltG family.</text>
</comment>
<feature type="transmembrane region" description="Helical" evidence="7">
    <location>
        <begin position="216"/>
        <end position="236"/>
    </location>
</feature>
<organism evidence="9 10">
    <name type="scientific">Zafaria cholistanensis</name>
    <dbReference type="NCBI Taxonomy" id="1682741"/>
    <lineage>
        <taxon>Bacteria</taxon>
        <taxon>Bacillati</taxon>
        <taxon>Actinomycetota</taxon>
        <taxon>Actinomycetes</taxon>
        <taxon>Micrococcales</taxon>
        <taxon>Micrococcaceae</taxon>
        <taxon>Zafaria</taxon>
    </lineage>
</organism>
<gene>
    <name evidence="7" type="primary">mltG</name>
    <name evidence="9" type="ORF">NCCP1664_06790</name>
</gene>
<evidence type="ECO:0000256" key="8">
    <source>
        <dbReference type="SAM" id="MobiDB-lite"/>
    </source>
</evidence>
<dbReference type="AlphaFoldDB" id="A0A5A7NPV7"/>
<evidence type="ECO:0000256" key="1">
    <source>
        <dbReference type="ARBA" id="ARBA00022475"/>
    </source>
</evidence>
<dbReference type="Pfam" id="PF02618">
    <property type="entry name" value="YceG"/>
    <property type="match status" value="1"/>
</dbReference>
<evidence type="ECO:0000256" key="4">
    <source>
        <dbReference type="ARBA" id="ARBA00023136"/>
    </source>
</evidence>
<keyword evidence="4 7" id="KW-0472">Membrane</keyword>
<dbReference type="GO" id="GO:0008932">
    <property type="term" value="F:lytic endotransglycosylase activity"/>
    <property type="evidence" value="ECO:0007669"/>
    <property type="project" value="UniProtKB-UniRule"/>
</dbReference>
<keyword evidence="3 7" id="KW-1133">Transmembrane helix</keyword>
<evidence type="ECO:0000313" key="10">
    <source>
        <dbReference type="Proteomes" id="UP000325307"/>
    </source>
</evidence>
<dbReference type="EMBL" id="BKDJ01000002">
    <property type="protein sequence ID" value="GER22182.1"/>
    <property type="molecule type" value="Genomic_DNA"/>
</dbReference>
<dbReference type="GO" id="GO:0071555">
    <property type="term" value="P:cell wall organization"/>
    <property type="evidence" value="ECO:0007669"/>
    <property type="project" value="UniProtKB-KW"/>
</dbReference>
<feature type="compositionally biased region" description="Basic residues" evidence="8">
    <location>
        <begin position="149"/>
        <end position="162"/>
    </location>
</feature>
<feature type="site" description="Important for catalytic activity" evidence="7">
    <location>
        <position position="430"/>
    </location>
</feature>
<dbReference type="NCBIfam" id="TIGR00247">
    <property type="entry name" value="endolytic transglycosylase MltG"/>
    <property type="match status" value="1"/>
</dbReference>
<comment type="subcellular location">
    <subcellularLocation>
        <location evidence="7">Cell membrane</location>
        <topology evidence="7">Single-pass membrane protein</topology>
    </subcellularLocation>
</comment>
<comment type="function">
    <text evidence="7">Functions as a peptidoglycan terminase that cleaves nascent peptidoglycan strands endolytically to terminate their elongation.</text>
</comment>
<feature type="compositionally biased region" description="Low complexity" evidence="8">
    <location>
        <begin position="35"/>
        <end position="54"/>
    </location>
</feature>
<dbReference type="RefSeq" id="WP_149955811.1">
    <property type="nucleotide sequence ID" value="NZ_BKDJ01000002.1"/>
</dbReference>
<evidence type="ECO:0000256" key="6">
    <source>
        <dbReference type="ARBA" id="ARBA00023316"/>
    </source>
</evidence>
<keyword evidence="10" id="KW-1185">Reference proteome</keyword>
<dbReference type="PANTHER" id="PTHR30518:SF2">
    <property type="entry name" value="ENDOLYTIC MUREIN TRANSGLYCOSYLASE"/>
    <property type="match status" value="1"/>
</dbReference>
<feature type="compositionally biased region" description="Basic and acidic residues" evidence="8">
    <location>
        <begin position="181"/>
        <end position="195"/>
    </location>
</feature>
<proteinExistence type="inferred from homology"/>
<evidence type="ECO:0000256" key="5">
    <source>
        <dbReference type="ARBA" id="ARBA00023239"/>
    </source>
</evidence>
<keyword evidence="6 7" id="KW-0961">Cell wall biogenesis/degradation</keyword>
<evidence type="ECO:0000313" key="9">
    <source>
        <dbReference type="EMBL" id="GER22182.1"/>
    </source>
</evidence>
<dbReference type="Proteomes" id="UP000325307">
    <property type="component" value="Unassembled WGS sequence"/>
</dbReference>